<proteinExistence type="inferred from homology"/>
<dbReference type="GO" id="GO:0005829">
    <property type="term" value="C:cytosol"/>
    <property type="evidence" value="ECO:0007669"/>
    <property type="project" value="TreeGrafter"/>
</dbReference>
<organism evidence="8 9">
    <name type="scientific">Ottowia testudinis</name>
    <dbReference type="NCBI Taxonomy" id="2816950"/>
    <lineage>
        <taxon>Bacteria</taxon>
        <taxon>Pseudomonadati</taxon>
        <taxon>Pseudomonadota</taxon>
        <taxon>Betaproteobacteria</taxon>
        <taxon>Burkholderiales</taxon>
        <taxon>Comamonadaceae</taxon>
        <taxon>Ottowia</taxon>
    </lineage>
</organism>
<feature type="binding site" evidence="6">
    <location>
        <begin position="77"/>
        <end position="78"/>
    </location>
    <ligand>
        <name>substrate</name>
    </ligand>
</feature>
<dbReference type="AlphaFoldDB" id="A0A975CK31"/>
<feature type="active site" description="Proton donor" evidence="6">
    <location>
        <position position="76"/>
    </location>
</feature>
<name>A0A975CK31_9BURK</name>
<comment type="subcellular location">
    <subcellularLocation>
        <location evidence="6">Cytoplasm</location>
    </subcellularLocation>
</comment>
<feature type="site" description="Could be important to modulate the pK values of the two catalytic cysteine residues" evidence="6">
    <location>
        <position position="186"/>
    </location>
</feature>
<evidence type="ECO:0000256" key="7">
    <source>
        <dbReference type="NCBIfam" id="TIGR00652"/>
    </source>
</evidence>
<comment type="function">
    <text evidence="6">Catalyzes the stereoinversion of LL-2,6-diaminopimelate (L,L-DAP) to meso-diaminopimelate (meso-DAP), a precursor of L-lysine and an essential component of the bacterial peptidoglycan.</text>
</comment>
<dbReference type="InterPro" id="IPR001653">
    <property type="entry name" value="DAP_epimerase_DapF"/>
</dbReference>
<dbReference type="Gene3D" id="3.10.310.10">
    <property type="entry name" value="Diaminopimelate Epimerase, Chain A, domain 1"/>
    <property type="match status" value="2"/>
</dbReference>
<evidence type="ECO:0000256" key="6">
    <source>
        <dbReference type="HAMAP-Rule" id="MF_00197"/>
    </source>
</evidence>
<dbReference type="RefSeq" id="WP_208008584.1">
    <property type="nucleotide sequence ID" value="NZ_CP071796.1"/>
</dbReference>
<keyword evidence="9" id="KW-1185">Reference proteome</keyword>
<dbReference type="PANTHER" id="PTHR31689:SF0">
    <property type="entry name" value="DIAMINOPIMELATE EPIMERASE"/>
    <property type="match status" value="1"/>
</dbReference>
<keyword evidence="5 6" id="KW-0413">Isomerase</keyword>
<dbReference type="Proteomes" id="UP000663903">
    <property type="component" value="Chromosome"/>
</dbReference>
<feature type="site" description="Could be important to modulate the pK values of the two catalytic cysteine residues" evidence="6">
    <location>
        <position position="235"/>
    </location>
</feature>
<keyword evidence="3 6" id="KW-0028">Amino-acid biosynthesis</keyword>
<evidence type="ECO:0000313" key="9">
    <source>
        <dbReference type="Proteomes" id="UP000663903"/>
    </source>
</evidence>
<keyword evidence="4 6" id="KW-0457">Lysine biosynthesis</keyword>
<gene>
    <name evidence="6 8" type="primary">dapF</name>
    <name evidence="8" type="ORF">J1M35_17860</name>
</gene>
<evidence type="ECO:0000256" key="5">
    <source>
        <dbReference type="ARBA" id="ARBA00023235"/>
    </source>
</evidence>
<comment type="similarity">
    <text evidence="1 6">Belongs to the diaminopimelate epimerase family.</text>
</comment>
<accession>A0A975CK31</accession>
<dbReference type="GO" id="GO:0009089">
    <property type="term" value="P:lysine biosynthetic process via diaminopimelate"/>
    <property type="evidence" value="ECO:0007669"/>
    <property type="project" value="UniProtKB-UniRule"/>
</dbReference>
<dbReference type="EC" id="5.1.1.7" evidence="6 7"/>
<feature type="binding site" evidence="6">
    <location>
        <position position="46"/>
    </location>
    <ligand>
        <name>substrate</name>
    </ligand>
</feature>
<feature type="binding site" evidence="6">
    <location>
        <begin position="235"/>
        <end position="236"/>
    </location>
    <ligand>
        <name>substrate</name>
    </ligand>
</feature>
<sequence length="314" mass="33764">MRIRFTKMQGAGNDFVVLDETRERLHLTPAQYRFLGDRHFGVGADQILTVRPAPSPDVDFEYVIHNGADGGEVEHCGNGARCFVRYVREHGLTDKRQVRVKVQRGVIELAEHDDGRVSVDMGAPVFDLAQIPFNPADLTPVPAGATPDHVWRLWPLSLKPNQPSALDSQAQEAIVNVAVLSMGNPHAVLLVGDVETAPVATHGPLIERHPAFPNRVNAGFMQIMDRGHARLRVHERGAGETLACGTGACAAAVAGIRLGLLDARVDVQTRGGQLTVAWAGGAQDHVVMTGPATTVFEGSIDLPDDLFDQAASGH</sequence>
<reference evidence="8" key="1">
    <citation type="submission" date="2021-03" db="EMBL/GenBank/DDBJ databases">
        <title>Ottowia sp. 27C isolated from the cloaca of a Giant Asian pond turtle (Heosemys grandis).</title>
        <authorList>
            <person name="Spergser J."/>
            <person name="Busse H.-J."/>
        </authorList>
    </citation>
    <scope>NUCLEOTIDE SEQUENCE</scope>
    <source>
        <strain evidence="8">27C</strain>
    </source>
</reference>
<evidence type="ECO:0000256" key="2">
    <source>
        <dbReference type="ARBA" id="ARBA00022490"/>
    </source>
</evidence>
<comment type="subunit">
    <text evidence="6">Homodimer.</text>
</comment>
<dbReference type="KEGG" id="otd:J1M35_17860"/>
<dbReference type="NCBIfam" id="TIGR00652">
    <property type="entry name" value="DapF"/>
    <property type="match status" value="1"/>
</dbReference>
<dbReference type="SUPFAM" id="SSF54506">
    <property type="entry name" value="Diaminopimelate epimerase-like"/>
    <property type="match status" value="2"/>
</dbReference>
<dbReference type="EMBL" id="CP071796">
    <property type="protein sequence ID" value="QTD44893.1"/>
    <property type="molecule type" value="Genomic_DNA"/>
</dbReference>
<dbReference type="HAMAP" id="MF_00197">
    <property type="entry name" value="DAP_epimerase"/>
    <property type="match status" value="1"/>
</dbReference>
<evidence type="ECO:0000256" key="1">
    <source>
        <dbReference type="ARBA" id="ARBA00010219"/>
    </source>
</evidence>
<feature type="binding site" evidence="6">
    <location>
        <position position="13"/>
    </location>
    <ligand>
        <name>substrate</name>
    </ligand>
</feature>
<dbReference type="GO" id="GO:0008837">
    <property type="term" value="F:diaminopimelate epimerase activity"/>
    <property type="evidence" value="ECO:0007669"/>
    <property type="project" value="UniProtKB-UniRule"/>
</dbReference>
<feature type="active site" description="Proton acceptor" evidence="6">
    <location>
        <position position="244"/>
    </location>
</feature>
<comment type="catalytic activity">
    <reaction evidence="6">
        <text>(2S,6S)-2,6-diaminopimelate = meso-2,6-diaminopimelate</text>
        <dbReference type="Rhea" id="RHEA:15393"/>
        <dbReference type="ChEBI" id="CHEBI:57609"/>
        <dbReference type="ChEBI" id="CHEBI:57791"/>
        <dbReference type="EC" id="5.1.1.7"/>
    </reaction>
</comment>
<evidence type="ECO:0000313" key="8">
    <source>
        <dbReference type="EMBL" id="QTD44893.1"/>
    </source>
</evidence>
<comment type="caution">
    <text evidence="6">Lacks conserved residue(s) required for the propagation of feature annotation.</text>
</comment>
<keyword evidence="2 6" id="KW-0963">Cytoplasm</keyword>
<dbReference type="Pfam" id="PF01678">
    <property type="entry name" value="DAP_epimerase"/>
    <property type="match status" value="2"/>
</dbReference>
<protein>
    <recommendedName>
        <fullName evidence="6 7">Diaminopimelate epimerase</fullName>
        <shortName evidence="6">DAP epimerase</shortName>
        <ecNumber evidence="6 7">5.1.1.7</ecNumber>
    </recommendedName>
    <alternativeName>
        <fullName evidence="6">PLP-independent amino acid racemase</fullName>
    </alternativeName>
</protein>
<dbReference type="PANTHER" id="PTHR31689">
    <property type="entry name" value="DIAMINOPIMELATE EPIMERASE, CHLOROPLASTIC"/>
    <property type="match status" value="1"/>
</dbReference>
<dbReference type="FunFam" id="3.10.310.10:FF:000001">
    <property type="entry name" value="Diaminopimelate epimerase"/>
    <property type="match status" value="1"/>
</dbReference>
<evidence type="ECO:0000256" key="4">
    <source>
        <dbReference type="ARBA" id="ARBA00023154"/>
    </source>
</evidence>
<comment type="pathway">
    <text evidence="6">Amino-acid biosynthesis; L-lysine biosynthesis via DAP pathway; DL-2,6-diaminopimelate from LL-2,6-diaminopimelate: step 1/1.</text>
</comment>
<evidence type="ECO:0000256" key="3">
    <source>
        <dbReference type="ARBA" id="ARBA00022605"/>
    </source>
</evidence>
<feature type="binding site" evidence="6">
    <location>
        <position position="217"/>
    </location>
    <ligand>
        <name>substrate</name>
    </ligand>
</feature>
<feature type="binding site" evidence="6">
    <location>
        <begin position="245"/>
        <end position="246"/>
    </location>
    <ligand>
        <name>substrate</name>
    </ligand>
</feature>
<feature type="binding site" evidence="6">
    <location>
        <position position="184"/>
    </location>
    <ligand>
        <name>substrate</name>
    </ligand>
</feature>